<dbReference type="SMART" id="SM00530">
    <property type="entry name" value="HTH_XRE"/>
    <property type="match status" value="1"/>
</dbReference>
<reference evidence="3" key="1">
    <citation type="submission" date="2023-02" db="EMBL/GenBank/DDBJ databases">
        <title>Complete genome sequence of Lactobacillus curvatus CACC879 isolated from Pig feces.</title>
        <authorList>
            <person name="Park S."/>
            <person name="Park M.A."/>
            <person name="Kim D.-H."/>
            <person name="Kim Y."/>
        </authorList>
    </citation>
    <scope>NUCLEOTIDE SEQUENCE</scope>
    <source>
        <strain evidence="3">Curvatus</strain>
        <plasmid evidence="3">p1_CACC879</plasmid>
    </source>
</reference>
<dbReference type="SUPFAM" id="SSF47413">
    <property type="entry name" value="lambda repressor-like DNA-binding domains"/>
    <property type="match status" value="1"/>
</dbReference>
<evidence type="ECO:0000256" key="1">
    <source>
        <dbReference type="ARBA" id="ARBA00023125"/>
    </source>
</evidence>
<dbReference type="PROSITE" id="PS50943">
    <property type="entry name" value="HTH_CROC1"/>
    <property type="match status" value="1"/>
</dbReference>
<sequence length="111" mass="12780">MADLQLAKRIVNLREQIDMSQSELARRMNMDKSTMNKIENGSRKVSSDELKSFSNLFNVTTDYLLGKSENRSTSKTKEAEITDEHTIMTFEGKPIQPEDLDLIKRLLRGKE</sequence>
<dbReference type="PANTHER" id="PTHR46558:SF11">
    <property type="entry name" value="HTH-TYPE TRANSCRIPTIONAL REGULATOR XRE"/>
    <property type="match status" value="1"/>
</dbReference>
<dbReference type="EMBL" id="CP117684">
    <property type="protein sequence ID" value="WDC92863.1"/>
    <property type="molecule type" value="Genomic_DNA"/>
</dbReference>
<proteinExistence type="predicted"/>
<keyword evidence="1" id="KW-0238">DNA-binding</keyword>
<dbReference type="GO" id="GO:0003677">
    <property type="term" value="F:DNA binding"/>
    <property type="evidence" value="ECO:0007669"/>
    <property type="project" value="UniProtKB-KW"/>
</dbReference>
<dbReference type="InterPro" id="IPR001387">
    <property type="entry name" value="Cro/C1-type_HTH"/>
</dbReference>
<keyword evidence="3" id="KW-0614">Plasmid</keyword>
<geneLocation type="plasmid" evidence="3 4">
    <name>p1_CACC879</name>
</geneLocation>
<evidence type="ECO:0000313" key="4">
    <source>
        <dbReference type="Proteomes" id="UP001215533"/>
    </source>
</evidence>
<evidence type="ECO:0000313" key="3">
    <source>
        <dbReference type="EMBL" id="WDC92863.1"/>
    </source>
</evidence>
<dbReference type="CDD" id="cd00093">
    <property type="entry name" value="HTH_XRE"/>
    <property type="match status" value="1"/>
</dbReference>
<protein>
    <submittedName>
        <fullName evidence="3">Helix-turn-helix transcriptional regulator</fullName>
    </submittedName>
</protein>
<accession>A0AAJ5UR65</accession>
<name>A0AAJ5UR65_LATCU</name>
<dbReference type="Proteomes" id="UP001215533">
    <property type="component" value="Plasmid p1_CACC879"/>
</dbReference>
<evidence type="ECO:0000259" key="2">
    <source>
        <dbReference type="PROSITE" id="PS50943"/>
    </source>
</evidence>
<gene>
    <name evidence="3" type="ORF">PSR33_09900</name>
</gene>
<dbReference type="Pfam" id="PF01381">
    <property type="entry name" value="HTH_3"/>
    <property type="match status" value="1"/>
</dbReference>
<organism evidence="3 4">
    <name type="scientific">Latilactobacillus curvatus</name>
    <name type="common">Lactobacillus curvatus</name>
    <dbReference type="NCBI Taxonomy" id="28038"/>
    <lineage>
        <taxon>Bacteria</taxon>
        <taxon>Bacillati</taxon>
        <taxon>Bacillota</taxon>
        <taxon>Bacilli</taxon>
        <taxon>Lactobacillales</taxon>
        <taxon>Lactobacillaceae</taxon>
        <taxon>Latilactobacillus</taxon>
    </lineage>
</organism>
<dbReference type="AlphaFoldDB" id="A0AAJ5UR65"/>
<feature type="domain" description="HTH cro/C1-type" evidence="2">
    <location>
        <begin position="10"/>
        <end position="64"/>
    </location>
</feature>
<dbReference type="InterPro" id="IPR010982">
    <property type="entry name" value="Lambda_DNA-bd_dom_sf"/>
</dbReference>
<dbReference type="PANTHER" id="PTHR46558">
    <property type="entry name" value="TRACRIPTIONAL REGULATORY PROTEIN-RELATED-RELATED"/>
    <property type="match status" value="1"/>
</dbReference>
<dbReference type="Gene3D" id="1.10.260.40">
    <property type="entry name" value="lambda repressor-like DNA-binding domains"/>
    <property type="match status" value="1"/>
</dbReference>